<dbReference type="PRINTS" id="PR00411">
    <property type="entry name" value="PNDRDTASEI"/>
</dbReference>
<dbReference type="OrthoDB" id="9769238at2"/>
<evidence type="ECO:0000256" key="1">
    <source>
        <dbReference type="ARBA" id="ARBA00001974"/>
    </source>
</evidence>
<dbReference type="PANTHER" id="PTHR43429">
    <property type="entry name" value="PYRIDINE NUCLEOTIDE-DISULFIDE OXIDOREDUCTASE DOMAIN-CONTAINING"/>
    <property type="match status" value="1"/>
</dbReference>
<gene>
    <name evidence="11" type="ORF">AWB65_06616</name>
</gene>
<dbReference type="InterPro" id="IPR050260">
    <property type="entry name" value="FAD-bd_OxRdtase"/>
</dbReference>
<dbReference type="Pfam" id="PF07992">
    <property type="entry name" value="Pyr_redox_2"/>
    <property type="match status" value="1"/>
</dbReference>
<dbReference type="EMBL" id="FCNW02000097">
    <property type="protein sequence ID" value="SAL67914.1"/>
    <property type="molecule type" value="Genomic_DNA"/>
</dbReference>
<dbReference type="InterPro" id="IPR023753">
    <property type="entry name" value="FAD/NAD-binding_dom"/>
</dbReference>
<comment type="cofactor">
    <cofactor evidence="1">
        <name>FAD</name>
        <dbReference type="ChEBI" id="CHEBI:57692"/>
    </cofactor>
</comment>
<comment type="caution">
    <text evidence="11">The sequence shown here is derived from an EMBL/GenBank/DDBJ whole genome shotgun (WGS) entry which is preliminary data.</text>
</comment>
<dbReference type="AlphaFoldDB" id="A0A158JGH2"/>
<comment type="subcellular location">
    <subcellularLocation>
        <location evidence="2">Cytoplasm</location>
    </subcellularLocation>
</comment>
<dbReference type="Gene3D" id="3.50.50.60">
    <property type="entry name" value="FAD/NAD(P)-binding domain"/>
    <property type="match status" value="2"/>
</dbReference>
<evidence type="ECO:0000259" key="10">
    <source>
        <dbReference type="Pfam" id="PF18113"/>
    </source>
</evidence>
<proteinExistence type="inferred from homology"/>
<evidence type="ECO:0000256" key="3">
    <source>
        <dbReference type="ARBA" id="ARBA00006442"/>
    </source>
</evidence>
<evidence type="ECO:0000256" key="5">
    <source>
        <dbReference type="ARBA" id="ARBA00022630"/>
    </source>
</evidence>
<name>A0A158JGH2_9BURK</name>
<dbReference type="PANTHER" id="PTHR43429:SF3">
    <property type="entry name" value="NITRITE REDUCTASE [NAD(P)H]"/>
    <property type="match status" value="1"/>
</dbReference>
<comment type="similarity">
    <text evidence="3">Belongs to the FAD-dependent oxidoreductase family.</text>
</comment>
<evidence type="ECO:0000256" key="6">
    <source>
        <dbReference type="ARBA" id="ARBA00022827"/>
    </source>
</evidence>
<dbReference type="PRINTS" id="PR00368">
    <property type="entry name" value="FADPNR"/>
</dbReference>
<dbReference type="InterPro" id="IPR041364">
    <property type="entry name" value="Rbx-bd"/>
</dbReference>
<evidence type="ECO:0000256" key="8">
    <source>
        <dbReference type="ARBA" id="ARBA00023027"/>
    </source>
</evidence>
<keyword evidence="7" id="KW-0560">Oxidoreductase</keyword>
<feature type="domain" description="FAD/NAD(P)-binding" evidence="9">
    <location>
        <begin position="9"/>
        <end position="288"/>
    </location>
</feature>
<sequence length="384" mass="40557">MTSDIDLPVVIVGTGMAGYTVARELRKLDAKVPIVLISEDNGCSYSKPALSNALAMKKHPKDLANFDAAAMSAQLNASIVVHRKVERILPDAHEVIVNGAPLRYGKLVLALGAEARRVPLAGDGADEVLSVNSLDDYARFRERLQQVHSVAILGAGLIGCEFANDLALADFQVTLIDPAGTPLSRLLPERAGATFASALNRHGIRLHLRRNVTSVERSSDGFRLLFADGEALSADLVVSAIGLVPRTALASAAGLAIENGIRTDAWCRTSEPDIYALGDCAAFEGKVQPYVLPIMHAARALARTLSGDPARVDFPVMPITVKAPASPTVIVPPAEAGAWLYDGSLDGLRAVCESSVDGRTTGFALLGPATQGKAELLKAMTRVQ</sequence>
<organism evidence="11 12">
    <name type="scientific">Caballeronia humi</name>
    <dbReference type="NCBI Taxonomy" id="326474"/>
    <lineage>
        <taxon>Bacteria</taxon>
        <taxon>Pseudomonadati</taxon>
        <taxon>Pseudomonadota</taxon>
        <taxon>Betaproteobacteria</taxon>
        <taxon>Burkholderiales</taxon>
        <taxon>Burkholderiaceae</taxon>
        <taxon>Caballeronia</taxon>
    </lineage>
</organism>
<dbReference type="Pfam" id="PF18113">
    <property type="entry name" value="Rbx_binding"/>
    <property type="match status" value="1"/>
</dbReference>
<dbReference type="SUPFAM" id="SSF51905">
    <property type="entry name" value="FAD/NAD(P)-binding domain"/>
    <property type="match status" value="1"/>
</dbReference>
<dbReference type="InterPro" id="IPR036188">
    <property type="entry name" value="FAD/NAD-bd_sf"/>
</dbReference>
<evidence type="ECO:0000313" key="11">
    <source>
        <dbReference type="EMBL" id="SAL67914.1"/>
    </source>
</evidence>
<keyword evidence="6" id="KW-0274">FAD</keyword>
<dbReference type="RefSeq" id="WP_087671055.1">
    <property type="nucleotide sequence ID" value="NZ_FCNW02000097.1"/>
</dbReference>
<dbReference type="STRING" id="326474.AWB65_06616"/>
<dbReference type="Proteomes" id="UP000054977">
    <property type="component" value="Unassembled WGS sequence"/>
</dbReference>
<keyword evidence="5" id="KW-0285">Flavoprotein</keyword>
<reference evidence="11" key="1">
    <citation type="submission" date="2016-01" db="EMBL/GenBank/DDBJ databases">
        <authorList>
            <person name="Peeters C."/>
        </authorList>
    </citation>
    <scope>NUCLEOTIDE SEQUENCE [LARGE SCALE GENOMIC DNA]</scope>
    <source>
        <strain evidence="11">LMG 22934</strain>
    </source>
</reference>
<protein>
    <submittedName>
        <fullName evidence="11">FAD-dependent pyridine nucleotide-disulfide oxidoreductase</fullName>
    </submittedName>
</protein>
<evidence type="ECO:0000256" key="4">
    <source>
        <dbReference type="ARBA" id="ARBA00022490"/>
    </source>
</evidence>
<evidence type="ECO:0000313" key="12">
    <source>
        <dbReference type="Proteomes" id="UP000054977"/>
    </source>
</evidence>
<evidence type="ECO:0000256" key="7">
    <source>
        <dbReference type="ARBA" id="ARBA00023002"/>
    </source>
</evidence>
<accession>A0A158JGH2</accession>
<dbReference type="Gene3D" id="3.30.390.120">
    <property type="match status" value="1"/>
</dbReference>
<keyword evidence="4" id="KW-0963">Cytoplasm</keyword>
<dbReference type="GO" id="GO:0005737">
    <property type="term" value="C:cytoplasm"/>
    <property type="evidence" value="ECO:0007669"/>
    <property type="project" value="UniProtKB-SubCell"/>
</dbReference>
<keyword evidence="8" id="KW-0520">NAD</keyword>
<feature type="domain" description="Rubredoxin binding" evidence="10">
    <location>
        <begin position="311"/>
        <end position="380"/>
    </location>
</feature>
<keyword evidence="12" id="KW-1185">Reference proteome</keyword>
<dbReference type="GO" id="GO:0016491">
    <property type="term" value="F:oxidoreductase activity"/>
    <property type="evidence" value="ECO:0007669"/>
    <property type="project" value="UniProtKB-KW"/>
</dbReference>
<evidence type="ECO:0000259" key="9">
    <source>
        <dbReference type="Pfam" id="PF07992"/>
    </source>
</evidence>
<evidence type="ECO:0000256" key="2">
    <source>
        <dbReference type="ARBA" id="ARBA00004496"/>
    </source>
</evidence>